<dbReference type="Proteomes" id="UP000006054">
    <property type="component" value="Chromosome"/>
</dbReference>
<sequence>MYIQENTMAKLTNIIKQLSEKDYQAIYDSLIVSNADKSAFLLKALRDRNLADGKVMLELDVNTNAYYTLRSRLNQKIEEYLLQQMESPRTDLLKKVANINEVLFTKKKTISIATIKKLEKELLDYDLSNELTMVYKALKKLHVHTPEHYEYSQLYNKHVAYMLAIDRAEDILSDYFKKFGIYSMTGDEVERLGLTLLKNEIENVARLYESHRLFVYQSCINIFHRLFVEGDEGLTDDEEPIEDILIKVNKIFATYEKDTIYYHFRLLFEFLRLEYYNYYKVYRKAEKYYQDVNEAIGDLLTNYSWYTYPSQFLHTKIERCIRAGEQAYMHVENEMLFADFEADEDDMPKYIEYITYRAISCHYADNYEEASRWLNNLLNNVNLKKYPYAQLEIKSILALEYAIMKEYDLFNQLISSIQRQIRLMGKDHCEHVINFVKILKTAVNDTKRNKQHKIRAIFNKMKDHDRKHFSPTKYILFDEKLMAMIC</sequence>
<proteinExistence type="predicted"/>
<protein>
    <submittedName>
        <fullName evidence="1">Uncharacterized protein</fullName>
    </submittedName>
</protein>
<evidence type="ECO:0000313" key="2">
    <source>
        <dbReference type="Proteomes" id="UP000006054"/>
    </source>
</evidence>
<dbReference type="AlphaFoldDB" id="I4AF68"/>
<dbReference type="EMBL" id="CP003345">
    <property type="protein sequence ID" value="AFM02603.1"/>
    <property type="molecule type" value="Genomic_DNA"/>
</dbReference>
<gene>
    <name evidence="1" type="ordered locus">Fleli_0100</name>
</gene>
<keyword evidence="2" id="KW-1185">Reference proteome</keyword>
<organism evidence="1 2">
    <name type="scientific">Bernardetia litoralis (strain ATCC 23117 / DSM 6794 / NBRC 15988 / NCIMB 1366 / Fx l1 / Sio-4)</name>
    <name type="common">Flexibacter litoralis</name>
    <dbReference type="NCBI Taxonomy" id="880071"/>
    <lineage>
        <taxon>Bacteria</taxon>
        <taxon>Pseudomonadati</taxon>
        <taxon>Bacteroidota</taxon>
        <taxon>Cytophagia</taxon>
        <taxon>Cytophagales</taxon>
        <taxon>Bernardetiaceae</taxon>
        <taxon>Bernardetia</taxon>
    </lineage>
</organism>
<dbReference type="eggNOG" id="ENOG502ZA9E">
    <property type="taxonomic scope" value="Bacteria"/>
</dbReference>
<reference evidence="2" key="1">
    <citation type="submission" date="2012-06" db="EMBL/GenBank/DDBJ databases">
        <title>The complete genome of Flexibacter litoralis DSM 6794.</title>
        <authorList>
            <person name="Lucas S."/>
            <person name="Copeland A."/>
            <person name="Lapidus A."/>
            <person name="Glavina del Rio T."/>
            <person name="Dalin E."/>
            <person name="Tice H."/>
            <person name="Bruce D."/>
            <person name="Goodwin L."/>
            <person name="Pitluck S."/>
            <person name="Peters L."/>
            <person name="Ovchinnikova G."/>
            <person name="Lu M."/>
            <person name="Kyrpides N."/>
            <person name="Mavromatis K."/>
            <person name="Ivanova N."/>
            <person name="Brettin T."/>
            <person name="Detter J.C."/>
            <person name="Han C."/>
            <person name="Larimer F."/>
            <person name="Land M."/>
            <person name="Hauser L."/>
            <person name="Markowitz V."/>
            <person name="Cheng J.-F."/>
            <person name="Hugenholtz P."/>
            <person name="Woyke T."/>
            <person name="Wu D."/>
            <person name="Spring S."/>
            <person name="Lang E."/>
            <person name="Kopitz M."/>
            <person name="Brambilla E."/>
            <person name="Klenk H.-P."/>
            <person name="Eisen J.A."/>
        </authorList>
    </citation>
    <scope>NUCLEOTIDE SEQUENCE [LARGE SCALE GENOMIC DNA]</scope>
    <source>
        <strain evidence="2">ATCC 23117 / DSM 6794 / NBRC 15988 / NCIMB 1366 / Sio-4</strain>
    </source>
</reference>
<dbReference type="HOGENOM" id="CLU_572016_0_0_10"/>
<accession>I4AF68</accession>
<dbReference type="KEGG" id="fli:Fleli_0100"/>
<dbReference type="RefSeq" id="WP_014796071.1">
    <property type="nucleotide sequence ID" value="NC_018018.1"/>
</dbReference>
<name>I4AF68_BERLS</name>
<evidence type="ECO:0000313" key="1">
    <source>
        <dbReference type="EMBL" id="AFM02603.1"/>
    </source>
</evidence>